<dbReference type="AlphaFoldDB" id="A0A392VH39"/>
<keyword evidence="2" id="KW-1185">Reference proteome</keyword>
<dbReference type="EMBL" id="LXQA011149367">
    <property type="protein sequence ID" value="MCI86783.1"/>
    <property type="molecule type" value="Genomic_DNA"/>
</dbReference>
<organism evidence="1 2">
    <name type="scientific">Trifolium medium</name>
    <dbReference type="NCBI Taxonomy" id="97028"/>
    <lineage>
        <taxon>Eukaryota</taxon>
        <taxon>Viridiplantae</taxon>
        <taxon>Streptophyta</taxon>
        <taxon>Embryophyta</taxon>
        <taxon>Tracheophyta</taxon>
        <taxon>Spermatophyta</taxon>
        <taxon>Magnoliopsida</taxon>
        <taxon>eudicotyledons</taxon>
        <taxon>Gunneridae</taxon>
        <taxon>Pentapetalae</taxon>
        <taxon>rosids</taxon>
        <taxon>fabids</taxon>
        <taxon>Fabales</taxon>
        <taxon>Fabaceae</taxon>
        <taxon>Papilionoideae</taxon>
        <taxon>50 kb inversion clade</taxon>
        <taxon>NPAAA clade</taxon>
        <taxon>Hologalegina</taxon>
        <taxon>IRL clade</taxon>
        <taxon>Trifolieae</taxon>
        <taxon>Trifolium</taxon>
    </lineage>
</organism>
<comment type="caution">
    <text evidence="1">The sequence shown here is derived from an EMBL/GenBank/DDBJ whole genome shotgun (WGS) entry which is preliminary data.</text>
</comment>
<proteinExistence type="predicted"/>
<protein>
    <submittedName>
        <fullName evidence="1">Uncharacterized protein</fullName>
    </submittedName>
</protein>
<name>A0A392VH39_9FABA</name>
<dbReference type="Proteomes" id="UP000265520">
    <property type="component" value="Unassembled WGS sequence"/>
</dbReference>
<accession>A0A392VH39</accession>
<sequence>RTAILDLGYPSLIAEVEKVVQHGASDQQSNINMNPQKIWFLLVVEDCS</sequence>
<evidence type="ECO:0000313" key="2">
    <source>
        <dbReference type="Proteomes" id="UP000265520"/>
    </source>
</evidence>
<feature type="non-terminal residue" evidence="1">
    <location>
        <position position="1"/>
    </location>
</feature>
<evidence type="ECO:0000313" key="1">
    <source>
        <dbReference type="EMBL" id="MCI86783.1"/>
    </source>
</evidence>
<reference evidence="1 2" key="1">
    <citation type="journal article" date="2018" name="Front. Plant Sci.">
        <title>Red Clover (Trifolium pratense) and Zigzag Clover (T. medium) - A Picture of Genomic Similarities and Differences.</title>
        <authorList>
            <person name="Dluhosova J."/>
            <person name="Istvanek J."/>
            <person name="Nedelnik J."/>
            <person name="Repkova J."/>
        </authorList>
    </citation>
    <scope>NUCLEOTIDE SEQUENCE [LARGE SCALE GENOMIC DNA]</scope>
    <source>
        <strain evidence="2">cv. 10/8</strain>
        <tissue evidence="1">Leaf</tissue>
    </source>
</reference>